<feature type="domain" description="Response regulatory" evidence="3">
    <location>
        <begin position="18"/>
        <end position="134"/>
    </location>
</feature>
<dbReference type="InterPro" id="IPR050595">
    <property type="entry name" value="Bact_response_regulator"/>
</dbReference>
<keyword evidence="5" id="KW-1185">Reference proteome</keyword>
<dbReference type="Gene3D" id="3.40.50.2300">
    <property type="match status" value="1"/>
</dbReference>
<dbReference type="OrthoDB" id="9131147at2"/>
<name>A0A158CUV6_9BURK</name>
<dbReference type="SMART" id="SM00448">
    <property type="entry name" value="REC"/>
    <property type="match status" value="1"/>
</dbReference>
<dbReference type="PANTHER" id="PTHR44591">
    <property type="entry name" value="STRESS RESPONSE REGULATOR PROTEIN 1"/>
    <property type="match status" value="1"/>
</dbReference>
<dbReference type="AlphaFoldDB" id="A0A158CUV6"/>
<dbReference type="Proteomes" id="UP000071859">
    <property type="component" value="Unassembled WGS sequence"/>
</dbReference>
<dbReference type="Pfam" id="PF00072">
    <property type="entry name" value="Response_reg"/>
    <property type="match status" value="1"/>
</dbReference>
<keyword evidence="1 2" id="KW-0597">Phosphoprotein</keyword>
<dbReference type="SUPFAM" id="SSF52172">
    <property type="entry name" value="CheY-like"/>
    <property type="match status" value="1"/>
</dbReference>
<evidence type="ECO:0000313" key="5">
    <source>
        <dbReference type="Proteomes" id="UP000071859"/>
    </source>
</evidence>
<proteinExistence type="predicted"/>
<dbReference type="PANTHER" id="PTHR44591:SF3">
    <property type="entry name" value="RESPONSE REGULATORY DOMAIN-CONTAINING PROTEIN"/>
    <property type="match status" value="1"/>
</dbReference>
<accession>A0A158CUV6</accession>
<dbReference type="InterPro" id="IPR001789">
    <property type="entry name" value="Sig_transdc_resp-reg_receiver"/>
</dbReference>
<feature type="modified residue" description="4-aspartylphosphate" evidence="2">
    <location>
        <position position="67"/>
    </location>
</feature>
<dbReference type="EMBL" id="FCOX02000024">
    <property type="protein sequence ID" value="SAK86104.1"/>
    <property type="molecule type" value="Genomic_DNA"/>
</dbReference>
<reference evidence="4" key="1">
    <citation type="submission" date="2016-01" db="EMBL/GenBank/DDBJ databases">
        <authorList>
            <person name="Peeters C."/>
        </authorList>
    </citation>
    <scope>NUCLEOTIDE SEQUENCE</scope>
    <source>
        <strain evidence="4">LMG 29321</strain>
    </source>
</reference>
<evidence type="ECO:0000313" key="4">
    <source>
        <dbReference type="EMBL" id="SAK86104.1"/>
    </source>
</evidence>
<evidence type="ECO:0000259" key="3">
    <source>
        <dbReference type="PROSITE" id="PS50110"/>
    </source>
</evidence>
<evidence type="ECO:0000256" key="1">
    <source>
        <dbReference type="ARBA" id="ARBA00022553"/>
    </source>
</evidence>
<evidence type="ECO:0000256" key="2">
    <source>
        <dbReference type="PROSITE-ProRule" id="PRU00169"/>
    </source>
</evidence>
<dbReference type="GO" id="GO:0000160">
    <property type="term" value="P:phosphorelay signal transduction system"/>
    <property type="evidence" value="ECO:0007669"/>
    <property type="project" value="InterPro"/>
</dbReference>
<dbReference type="CDD" id="cd17546">
    <property type="entry name" value="REC_hyHK_CKI1_RcsC-like"/>
    <property type="match status" value="1"/>
</dbReference>
<dbReference type="PROSITE" id="PS50110">
    <property type="entry name" value="RESPONSE_REGULATORY"/>
    <property type="match status" value="1"/>
</dbReference>
<comment type="caution">
    <text evidence="4">The sequence shown here is derived from an EMBL/GenBank/DDBJ whole genome shotgun (WGS) entry which is preliminary data.</text>
</comment>
<protein>
    <submittedName>
        <fullName evidence="4">Response regulator receiver protein</fullName>
    </submittedName>
</protein>
<organism evidence="4 5">
    <name type="scientific">Caballeronia calidae</name>
    <dbReference type="NCBI Taxonomy" id="1777139"/>
    <lineage>
        <taxon>Bacteria</taxon>
        <taxon>Pseudomonadati</taxon>
        <taxon>Pseudomonadota</taxon>
        <taxon>Betaproteobacteria</taxon>
        <taxon>Burkholderiales</taxon>
        <taxon>Burkholderiaceae</taxon>
        <taxon>Caballeronia</taxon>
    </lineage>
</organism>
<dbReference type="InterPro" id="IPR011006">
    <property type="entry name" value="CheY-like_superfamily"/>
</dbReference>
<sequence>MHIEQENWTHRHLDAVSRVLVVDDYRASAIAVADYLSLFGIQTRVAGGCGDALEIIRSWIPDVVLLDLMMPQRDGFTTARAIRQYPPTSGAFICAYTAREEALITRSDEGSLFDGYVRKGASPPSLLSWLNQLGTGPESTGRRACT</sequence>
<gene>
    <name evidence="4" type="ORF">AWB78_04405</name>
</gene>